<feature type="region of interest" description="Disordered" evidence="1">
    <location>
        <begin position="116"/>
        <end position="155"/>
    </location>
</feature>
<evidence type="ECO:0000313" key="3">
    <source>
        <dbReference type="Proteomes" id="UP000002668"/>
    </source>
</evidence>
<proteinExistence type="predicted"/>
<accession>E5ADF3</accession>
<protein>
    <submittedName>
        <fullName evidence="2">Predicted protein</fullName>
    </submittedName>
</protein>
<evidence type="ECO:0000313" key="2">
    <source>
        <dbReference type="EMBL" id="CBY01242.1"/>
    </source>
</evidence>
<feature type="compositionally biased region" description="Acidic residues" evidence="1">
    <location>
        <begin position="181"/>
        <end position="195"/>
    </location>
</feature>
<dbReference type="EMBL" id="FP929139">
    <property type="protein sequence ID" value="CBY01242.1"/>
    <property type="molecule type" value="Genomic_DNA"/>
</dbReference>
<reference evidence="3" key="1">
    <citation type="journal article" date="2011" name="Nat. Commun.">
        <title>Effector diversification within compartments of the Leptosphaeria maculans genome affected by Repeat-Induced Point mutations.</title>
        <authorList>
            <person name="Rouxel T."/>
            <person name="Grandaubert J."/>
            <person name="Hane J.K."/>
            <person name="Hoede C."/>
            <person name="van de Wouw A.P."/>
            <person name="Couloux A."/>
            <person name="Dominguez V."/>
            <person name="Anthouard V."/>
            <person name="Bally P."/>
            <person name="Bourras S."/>
            <person name="Cozijnsen A.J."/>
            <person name="Ciuffetti L.M."/>
            <person name="Degrave A."/>
            <person name="Dilmaghani A."/>
            <person name="Duret L."/>
            <person name="Fudal I."/>
            <person name="Goodwin S.B."/>
            <person name="Gout L."/>
            <person name="Glaser N."/>
            <person name="Linglin J."/>
            <person name="Kema G.H.J."/>
            <person name="Lapalu N."/>
            <person name="Lawrence C.B."/>
            <person name="May K."/>
            <person name="Meyer M."/>
            <person name="Ollivier B."/>
            <person name="Poulain J."/>
            <person name="Schoch C.L."/>
            <person name="Simon A."/>
            <person name="Spatafora J.W."/>
            <person name="Stachowiak A."/>
            <person name="Turgeon B.G."/>
            <person name="Tyler B.M."/>
            <person name="Vincent D."/>
            <person name="Weissenbach J."/>
            <person name="Amselem J."/>
            <person name="Quesneville H."/>
            <person name="Oliver R.P."/>
            <person name="Wincker P."/>
            <person name="Balesdent M.-H."/>
            <person name="Howlett B.J."/>
        </authorList>
    </citation>
    <scope>NUCLEOTIDE SEQUENCE [LARGE SCALE GENOMIC DNA]</scope>
    <source>
        <strain evidence="3">JN3 / isolate v23.1.3 / race Av1-4-5-6-7-8</strain>
    </source>
</reference>
<feature type="region of interest" description="Disordered" evidence="1">
    <location>
        <begin position="177"/>
        <end position="224"/>
    </location>
</feature>
<evidence type="ECO:0000256" key="1">
    <source>
        <dbReference type="SAM" id="MobiDB-lite"/>
    </source>
</evidence>
<dbReference type="Proteomes" id="UP000002668">
    <property type="component" value="Genome"/>
</dbReference>
<dbReference type="OrthoDB" id="3799802at2759"/>
<dbReference type="VEuPathDB" id="FungiDB:LEMA_P000290.1"/>
<name>E5ADF3_LEPMJ</name>
<dbReference type="HOGENOM" id="CLU_1235221_0_0_1"/>
<gene>
    <name evidence="2" type="ORF">LEMA_P000290.1</name>
</gene>
<dbReference type="AlphaFoldDB" id="E5ADF3"/>
<feature type="compositionally biased region" description="Polar residues" evidence="1">
    <location>
        <begin position="116"/>
        <end position="131"/>
    </location>
</feature>
<sequence>MSNFTNVSNRAGTTGKPDVPFAATFAGHLHYRGMIMSYAQGDTKLRLRHWPDEVILAYSPQTSRDTENSLYETEEAYMKACLEYQKHPAVANLEHPVKHQAGAVVVVVVATRSLTLQPTTSRPKPSSTIPNASPRAPRTTSCCKPSSRPCLASTSAPPLTLIDDDIFATANLLDALPDMEHDGDEDEAMEDMGEEDGQRQEQQGMARIKRAVNPGNDWSRVMSL</sequence>
<organism evidence="2 3">
    <name type="scientific">Leptosphaeria maculans (strain JN3 / isolate v23.1.3 / race Av1-4-5-6-7-8)</name>
    <name type="common">Blackleg fungus</name>
    <name type="synonym">Phoma lingam</name>
    <dbReference type="NCBI Taxonomy" id="985895"/>
    <lineage>
        <taxon>Eukaryota</taxon>
        <taxon>Fungi</taxon>
        <taxon>Dikarya</taxon>
        <taxon>Ascomycota</taxon>
        <taxon>Pezizomycotina</taxon>
        <taxon>Dothideomycetes</taxon>
        <taxon>Pleosporomycetidae</taxon>
        <taxon>Pleosporales</taxon>
        <taxon>Pleosporineae</taxon>
        <taxon>Leptosphaeriaceae</taxon>
        <taxon>Plenodomus</taxon>
        <taxon>Plenodomus lingam/Leptosphaeria maculans species complex</taxon>
    </lineage>
</organism>
<keyword evidence="3" id="KW-1185">Reference proteome</keyword>
<dbReference type="InParanoid" id="E5ADF3"/>